<name>A0A840IH51_9ACTN</name>
<dbReference type="RefSeq" id="WP_183343001.1">
    <property type="nucleotide sequence ID" value="NZ_JACHNU010000003.1"/>
</dbReference>
<dbReference type="Pfam" id="PF13649">
    <property type="entry name" value="Methyltransf_25"/>
    <property type="match status" value="1"/>
</dbReference>
<dbReference type="AlphaFoldDB" id="A0A840IH51"/>
<keyword evidence="1 3" id="KW-0808">Transferase</keyword>
<feature type="domain" description="Methyltransferase" evidence="2">
    <location>
        <begin position="55"/>
        <end position="148"/>
    </location>
</feature>
<keyword evidence="4" id="KW-1185">Reference proteome</keyword>
<organism evidence="3 4">
    <name type="scientific">Conexibacter arvalis</name>
    <dbReference type="NCBI Taxonomy" id="912552"/>
    <lineage>
        <taxon>Bacteria</taxon>
        <taxon>Bacillati</taxon>
        <taxon>Actinomycetota</taxon>
        <taxon>Thermoleophilia</taxon>
        <taxon>Solirubrobacterales</taxon>
        <taxon>Conexibacteraceae</taxon>
        <taxon>Conexibacter</taxon>
    </lineage>
</organism>
<sequence>MTEQQKPTDEHVLNEVDTYGPAYMRIAERLGGYDSTSEDAAAMVRLLGLRPGTTVVEAGCGFGRYCAALEEQGMAATGIDISPAAIAEAEKRSPGPRYLVADLTQPLPEGVGPFDVIVNLYSSFGYGATEAEDMEMLRAFRRLVKPGGTIVMQLSDLDRSRHRLRTDEGVVVRETNGVIETLDVDFTTGRLHVRYELDGDVVHSRIRMYEKEDLVAMLEQVGFADVKMYGDFDGAPKRPEDRLVLVGTATEG</sequence>
<dbReference type="Gene3D" id="3.40.50.150">
    <property type="entry name" value="Vaccinia Virus protein VP39"/>
    <property type="match status" value="1"/>
</dbReference>
<dbReference type="CDD" id="cd02440">
    <property type="entry name" value="AdoMet_MTases"/>
    <property type="match status" value="1"/>
</dbReference>
<keyword evidence="3" id="KW-0489">Methyltransferase</keyword>
<protein>
    <submittedName>
        <fullName evidence="3">SAM-dependent methyltransferase</fullName>
    </submittedName>
</protein>
<dbReference type="SUPFAM" id="SSF53335">
    <property type="entry name" value="S-adenosyl-L-methionine-dependent methyltransferases"/>
    <property type="match status" value="1"/>
</dbReference>
<dbReference type="Proteomes" id="UP000585272">
    <property type="component" value="Unassembled WGS sequence"/>
</dbReference>
<dbReference type="InterPro" id="IPR029063">
    <property type="entry name" value="SAM-dependent_MTases_sf"/>
</dbReference>
<gene>
    <name evidence="3" type="ORF">BDZ31_002869</name>
</gene>
<accession>A0A840IH51</accession>
<evidence type="ECO:0000313" key="3">
    <source>
        <dbReference type="EMBL" id="MBB4663280.1"/>
    </source>
</evidence>
<evidence type="ECO:0000313" key="4">
    <source>
        <dbReference type="Proteomes" id="UP000585272"/>
    </source>
</evidence>
<evidence type="ECO:0000259" key="2">
    <source>
        <dbReference type="Pfam" id="PF13649"/>
    </source>
</evidence>
<dbReference type="InterPro" id="IPR041698">
    <property type="entry name" value="Methyltransf_25"/>
</dbReference>
<comment type="caution">
    <text evidence="3">The sequence shown here is derived from an EMBL/GenBank/DDBJ whole genome shotgun (WGS) entry which is preliminary data.</text>
</comment>
<dbReference type="GO" id="GO:0008168">
    <property type="term" value="F:methyltransferase activity"/>
    <property type="evidence" value="ECO:0007669"/>
    <property type="project" value="UniProtKB-KW"/>
</dbReference>
<dbReference type="GO" id="GO:0032259">
    <property type="term" value="P:methylation"/>
    <property type="evidence" value="ECO:0007669"/>
    <property type="project" value="UniProtKB-KW"/>
</dbReference>
<proteinExistence type="predicted"/>
<reference evidence="3 4" key="1">
    <citation type="submission" date="2020-08" db="EMBL/GenBank/DDBJ databases">
        <title>Genomic Encyclopedia of Archaeal and Bacterial Type Strains, Phase II (KMG-II): from individual species to whole genera.</title>
        <authorList>
            <person name="Goeker M."/>
        </authorList>
    </citation>
    <scope>NUCLEOTIDE SEQUENCE [LARGE SCALE GENOMIC DNA]</scope>
    <source>
        <strain evidence="3 4">DSM 23288</strain>
    </source>
</reference>
<dbReference type="PANTHER" id="PTHR43861">
    <property type="entry name" value="TRANS-ACONITATE 2-METHYLTRANSFERASE-RELATED"/>
    <property type="match status" value="1"/>
</dbReference>
<dbReference type="EMBL" id="JACHNU010000003">
    <property type="protein sequence ID" value="MBB4663280.1"/>
    <property type="molecule type" value="Genomic_DNA"/>
</dbReference>
<evidence type="ECO:0000256" key="1">
    <source>
        <dbReference type="ARBA" id="ARBA00022679"/>
    </source>
</evidence>